<dbReference type="SMART" id="SM00589">
    <property type="entry name" value="PRY"/>
    <property type="match status" value="1"/>
</dbReference>
<reference evidence="2" key="1">
    <citation type="submission" date="2025-08" db="UniProtKB">
        <authorList>
            <consortium name="Ensembl"/>
        </authorList>
    </citation>
    <scope>IDENTIFICATION</scope>
</reference>
<protein>
    <recommendedName>
        <fullName evidence="1">B30.2/SPRY domain-containing protein</fullName>
    </recommendedName>
</protein>
<dbReference type="Proteomes" id="UP000694523">
    <property type="component" value="Unplaced"/>
</dbReference>
<evidence type="ECO:0000259" key="1">
    <source>
        <dbReference type="PROSITE" id="PS50188"/>
    </source>
</evidence>
<evidence type="ECO:0000313" key="3">
    <source>
        <dbReference type="Proteomes" id="UP000694523"/>
    </source>
</evidence>
<dbReference type="InterPro" id="IPR001870">
    <property type="entry name" value="B30.2/SPRY"/>
</dbReference>
<dbReference type="InterPro" id="IPR050143">
    <property type="entry name" value="TRIM/RBCC"/>
</dbReference>
<sequence>PGLSPVVSLLILRVQRHAVDIKLDPETANPHLLLSADLKQVTYTSHVTVIPINKSKRFSYMYVIADRGFSSGRFYFEVSVGQKEEWVLGLIEESVPRNKRPVYGIWALYFRIDKFCTYNNRNVPVGKVERVGVFVDYDKGLISFYDRKTATRIYSYTRCVFTEKICPFLCPCNLEFPTNWLPMTIVPVGHE</sequence>
<name>A0A8C6UZK1_9GOBI</name>
<evidence type="ECO:0000313" key="2">
    <source>
        <dbReference type="Ensembl" id="ENSNMLP00000040798.1"/>
    </source>
</evidence>
<dbReference type="SUPFAM" id="SSF49899">
    <property type="entry name" value="Concanavalin A-like lectins/glucanases"/>
    <property type="match status" value="1"/>
</dbReference>
<dbReference type="PRINTS" id="PR01407">
    <property type="entry name" value="BUTYPHLNCDUF"/>
</dbReference>
<dbReference type="PANTHER" id="PTHR24103">
    <property type="entry name" value="E3 UBIQUITIN-PROTEIN LIGASE TRIM"/>
    <property type="match status" value="1"/>
</dbReference>
<dbReference type="InterPro" id="IPR043136">
    <property type="entry name" value="B30.2/SPRY_sf"/>
</dbReference>
<proteinExistence type="predicted"/>
<dbReference type="Pfam" id="PF13765">
    <property type="entry name" value="PRY"/>
    <property type="match status" value="1"/>
</dbReference>
<reference evidence="2" key="2">
    <citation type="submission" date="2025-09" db="UniProtKB">
        <authorList>
            <consortium name="Ensembl"/>
        </authorList>
    </citation>
    <scope>IDENTIFICATION</scope>
</reference>
<dbReference type="Gene3D" id="2.60.120.920">
    <property type="match status" value="1"/>
</dbReference>
<dbReference type="AlphaFoldDB" id="A0A8C6UZK1"/>
<feature type="domain" description="B30.2/SPRY" evidence="1">
    <location>
        <begin position="1"/>
        <end position="185"/>
    </location>
</feature>
<organism evidence="2 3">
    <name type="scientific">Neogobius melanostomus</name>
    <name type="common">round goby</name>
    <dbReference type="NCBI Taxonomy" id="47308"/>
    <lineage>
        <taxon>Eukaryota</taxon>
        <taxon>Metazoa</taxon>
        <taxon>Chordata</taxon>
        <taxon>Craniata</taxon>
        <taxon>Vertebrata</taxon>
        <taxon>Euteleostomi</taxon>
        <taxon>Actinopterygii</taxon>
        <taxon>Neopterygii</taxon>
        <taxon>Teleostei</taxon>
        <taxon>Neoteleostei</taxon>
        <taxon>Acanthomorphata</taxon>
        <taxon>Gobiaria</taxon>
        <taxon>Gobiiformes</taxon>
        <taxon>Gobioidei</taxon>
        <taxon>Gobiidae</taxon>
        <taxon>Benthophilinae</taxon>
        <taxon>Neogobiini</taxon>
        <taxon>Neogobius</taxon>
    </lineage>
</organism>
<dbReference type="SMART" id="SM00449">
    <property type="entry name" value="SPRY"/>
    <property type="match status" value="1"/>
</dbReference>
<dbReference type="InterPro" id="IPR013320">
    <property type="entry name" value="ConA-like_dom_sf"/>
</dbReference>
<dbReference type="Pfam" id="PF00622">
    <property type="entry name" value="SPRY"/>
    <property type="match status" value="1"/>
</dbReference>
<dbReference type="InterPro" id="IPR006574">
    <property type="entry name" value="PRY"/>
</dbReference>
<dbReference type="InterPro" id="IPR003879">
    <property type="entry name" value="Butyrophylin_SPRY"/>
</dbReference>
<keyword evidence="3" id="KW-1185">Reference proteome</keyword>
<accession>A0A8C6UZK1</accession>
<dbReference type="InterPro" id="IPR003877">
    <property type="entry name" value="SPRY_dom"/>
</dbReference>
<dbReference type="PROSITE" id="PS50188">
    <property type="entry name" value="B302_SPRY"/>
    <property type="match status" value="1"/>
</dbReference>
<dbReference type="Ensembl" id="ENSNMLT00000045364.1">
    <property type="protein sequence ID" value="ENSNMLP00000040798.1"/>
    <property type="gene ID" value="ENSNMLG00000025026.1"/>
</dbReference>